<gene>
    <name evidence="2" type="ORF">J2S18_000113</name>
</gene>
<comment type="caution">
    <text evidence="2">The sequence shown here is derived from an EMBL/GenBank/DDBJ whole genome shotgun (WGS) entry which is preliminary data.</text>
</comment>
<dbReference type="RefSeq" id="WP_307481841.1">
    <property type="nucleotide sequence ID" value="NZ_JAUSUF010000001.1"/>
</dbReference>
<name>A0ABT9UNH0_9FIRM</name>
<evidence type="ECO:0000313" key="2">
    <source>
        <dbReference type="EMBL" id="MDQ0148196.1"/>
    </source>
</evidence>
<dbReference type="Proteomes" id="UP001228504">
    <property type="component" value="Unassembled WGS sequence"/>
</dbReference>
<feature type="coiled-coil region" evidence="1">
    <location>
        <begin position="4"/>
        <end position="34"/>
    </location>
</feature>
<accession>A0ABT9UNH0</accession>
<evidence type="ECO:0000313" key="3">
    <source>
        <dbReference type="Proteomes" id="UP001228504"/>
    </source>
</evidence>
<dbReference type="EMBL" id="JAUSUF010000001">
    <property type="protein sequence ID" value="MDQ0148196.1"/>
    <property type="molecule type" value="Genomic_DNA"/>
</dbReference>
<proteinExistence type="predicted"/>
<protein>
    <submittedName>
        <fullName evidence="2">Uncharacterized protein</fullName>
    </submittedName>
</protein>
<reference evidence="2 3" key="1">
    <citation type="submission" date="2023-07" db="EMBL/GenBank/DDBJ databases">
        <title>Genomic Encyclopedia of Type Strains, Phase IV (KMG-IV): sequencing the most valuable type-strain genomes for metagenomic binning, comparative biology and taxonomic classification.</title>
        <authorList>
            <person name="Goeker M."/>
        </authorList>
    </citation>
    <scope>NUCLEOTIDE SEQUENCE [LARGE SCALE GENOMIC DNA]</scope>
    <source>
        <strain evidence="2 3">DSM 20694</strain>
    </source>
</reference>
<sequence length="57" mass="6697">MILRARTKTLEAKLKQEYKKLSNNEATIEEMEKAVTDHYSSDGKIIDDLYEFLEQNC</sequence>
<keyword evidence="3" id="KW-1185">Reference proteome</keyword>
<evidence type="ECO:0000256" key="1">
    <source>
        <dbReference type="SAM" id="Coils"/>
    </source>
</evidence>
<organism evidence="2 3">
    <name type="scientific">Eubacterium multiforme</name>
    <dbReference type="NCBI Taxonomy" id="83339"/>
    <lineage>
        <taxon>Bacteria</taxon>
        <taxon>Bacillati</taxon>
        <taxon>Bacillota</taxon>
        <taxon>Clostridia</taxon>
        <taxon>Eubacteriales</taxon>
        <taxon>Eubacteriaceae</taxon>
        <taxon>Eubacterium</taxon>
    </lineage>
</organism>
<keyword evidence="1" id="KW-0175">Coiled coil</keyword>